<protein>
    <submittedName>
        <fullName evidence="1">Uncharacterized protein</fullName>
    </submittedName>
</protein>
<dbReference type="AlphaFoldDB" id="A0A8K0CD06"/>
<evidence type="ECO:0000313" key="2">
    <source>
        <dbReference type="Proteomes" id="UP000801492"/>
    </source>
</evidence>
<gene>
    <name evidence="1" type="ORF">ILUMI_22309</name>
</gene>
<reference evidence="1" key="1">
    <citation type="submission" date="2019-08" db="EMBL/GenBank/DDBJ databases">
        <title>The genome of the North American firefly Photinus pyralis.</title>
        <authorList>
            <consortium name="Photinus pyralis genome working group"/>
            <person name="Fallon T.R."/>
            <person name="Sander Lower S.E."/>
            <person name="Weng J.-K."/>
        </authorList>
    </citation>
    <scope>NUCLEOTIDE SEQUENCE</scope>
    <source>
        <strain evidence="1">TRF0915ILg1</strain>
        <tissue evidence="1">Whole body</tissue>
    </source>
</reference>
<evidence type="ECO:0000313" key="1">
    <source>
        <dbReference type="EMBL" id="KAF2883864.1"/>
    </source>
</evidence>
<accession>A0A8K0CD06</accession>
<proteinExistence type="predicted"/>
<dbReference type="EMBL" id="VTPC01090284">
    <property type="protein sequence ID" value="KAF2883864.1"/>
    <property type="molecule type" value="Genomic_DNA"/>
</dbReference>
<dbReference type="Proteomes" id="UP000801492">
    <property type="component" value="Unassembled WGS sequence"/>
</dbReference>
<organism evidence="1 2">
    <name type="scientific">Ignelater luminosus</name>
    <name type="common">Cucubano</name>
    <name type="synonym">Pyrophorus luminosus</name>
    <dbReference type="NCBI Taxonomy" id="2038154"/>
    <lineage>
        <taxon>Eukaryota</taxon>
        <taxon>Metazoa</taxon>
        <taxon>Ecdysozoa</taxon>
        <taxon>Arthropoda</taxon>
        <taxon>Hexapoda</taxon>
        <taxon>Insecta</taxon>
        <taxon>Pterygota</taxon>
        <taxon>Neoptera</taxon>
        <taxon>Endopterygota</taxon>
        <taxon>Coleoptera</taxon>
        <taxon>Polyphaga</taxon>
        <taxon>Elateriformia</taxon>
        <taxon>Elateroidea</taxon>
        <taxon>Elateridae</taxon>
        <taxon>Agrypninae</taxon>
        <taxon>Pyrophorini</taxon>
        <taxon>Ignelater</taxon>
    </lineage>
</organism>
<name>A0A8K0CD06_IGNLU</name>
<comment type="caution">
    <text evidence="1">The sequence shown here is derived from an EMBL/GenBank/DDBJ whole genome shotgun (WGS) entry which is preliminary data.</text>
</comment>
<keyword evidence="2" id="KW-1185">Reference proteome</keyword>
<sequence>MIFVHTATTFLLKVPGRAREYLGPGGLHKLGHYGNCTVKIRRTDSSGLDSMVEVVASLKKASISESSLSP</sequence>